<evidence type="ECO:0000256" key="8">
    <source>
        <dbReference type="SAM" id="MobiDB-lite"/>
    </source>
</evidence>
<keyword evidence="10" id="KW-0378">Hydrolase</keyword>
<reference evidence="10 11" key="1">
    <citation type="submission" date="2018-09" db="EMBL/GenBank/DDBJ databases">
        <authorList>
            <person name="Zhu H."/>
        </authorList>
    </citation>
    <scope>NUCLEOTIDE SEQUENCE [LARGE SCALE GENOMIC DNA]</scope>
    <source>
        <strain evidence="10 11">K2W22B-5</strain>
    </source>
</reference>
<evidence type="ECO:0000256" key="1">
    <source>
        <dbReference type="ARBA" id="ARBA00004167"/>
    </source>
</evidence>
<comment type="similarity">
    <text evidence="2 6">Belongs to the band 7/mec-2 family. HflK subfamily.</text>
</comment>
<evidence type="ECO:0000256" key="7">
    <source>
        <dbReference type="SAM" id="Coils"/>
    </source>
</evidence>
<comment type="subcellular location">
    <subcellularLocation>
        <location evidence="1">Membrane</location>
        <topology evidence="1">Single-pass membrane protein</topology>
    </subcellularLocation>
</comment>
<dbReference type="GO" id="GO:0008233">
    <property type="term" value="F:peptidase activity"/>
    <property type="evidence" value="ECO:0007669"/>
    <property type="project" value="UniProtKB-KW"/>
</dbReference>
<dbReference type="Gene3D" id="3.30.479.30">
    <property type="entry name" value="Band 7 domain"/>
    <property type="match status" value="1"/>
</dbReference>
<keyword evidence="10" id="KW-0645">Protease</keyword>
<evidence type="ECO:0000256" key="3">
    <source>
        <dbReference type="ARBA" id="ARBA00022692"/>
    </source>
</evidence>
<feature type="compositionally biased region" description="Gly residues" evidence="8">
    <location>
        <begin position="7"/>
        <end position="26"/>
    </location>
</feature>
<dbReference type="InterPro" id="IPR036013">
    <property type="entry name" value="Band_7/SPFH_dom_sf"/>
</dbReference>
<feature type="compositionally biased region" description="Polar residues" evidence="8">
    <location>
        <begin position="399"/>
        <end position="413"/>
    </location>
</feature>
<feature type="compositionally biased region" description="Low complexity" evidence="8">
    <location>
        <begin position="29"/>
        <end position="40"/>
    </location>
</feature>
<evidence type="ECO:0000256" key="5">
    <source>
        <dbReference type="ARBA" id="ARBA00023136"/>
    </source>
</evidence>
<dbReference type="InterPro" id="IPR050710">
    <property type="entry name" value="Band7/mec-2_domain"/>
</dbReference>
<proteinExistence type="inferred from homology"/>
<dbReference type="RefSeq" id="WP_119832383.1">
    <property type="nucleotide sequence ID" value="NZ_QYUL01000002.1"/>
</dbReference>
<dbReference type="Proteomes" id="UP000283458">
    <property type="component" value="Unassembled WGS sequence"/>
</dbReference>
<gene>
    <name evidence="10" type="primary">hflK</name>
    <name evidence="10" type="ORF">D3877_19870</name>
</gene>
<dbReference type="GO" id="GO:0006508">
    <property type="term" value="P:proteolysis"/>
    <property type="evidence" value="ECO:0007669"/>
    <property type="project" value="UniProtKB-KW"/>
</dbReference>
<keyword evidence="3 6" id="KW-0812">Transmembrane</keyword>
<evidence type="ECO:0000256" key="2">
    <source>
        <dbReference type="ARBA" id="ARBA00006971"/>
    </source>
</evidence>
<feature type="transmembrane region" description="Helical" evidence="6">
    <location>
        <begin position="73"/>
        <end position="97"/>
    </location>
</feature>
<dbReference type="CDD" id="cd03404">
    <property type="entry name" value="SPFH_HflK"/>
    <property type="match status" value="1"/>
</dbReference>
<dbReference type="SMART" id="SM00244">
    <property type="entry name" value="PHB"/>
    <property type="match status" value="1"/>
</dbReference>
<evidence type="ECO:0000256" key="6">
    <source>
        <dbReference type="RuleBase" id="RU364113"/>
    </source>
</evidence>
<dbReference type="OrthoDB" id="9779595at2"/>
<dbReference type="PANTHER" id="PTHR43327">
    <property type="entry name" value="STOMATIN-LIKE PROTEIN 2, MITOCHONDRIAL"/>
    <property type="match status" value="1"/>
</dbReference>
<dbReference type="InterPro" id="IPR001107">
    <property type="entry name" value="Band_7"/>
</dbReference>
<comment type="function">
    <text evidence="6">HflC and HflK could encode or regulate a protease.</text>
</comment>
<feature type="coiled-coil region" evidence="7">
    <location>
        <begin position="275"/>
        <end position="317"/>
    </location>
</feature>
<comment type="subunit">
    <text evidence="6">HflC and HflK may interact to form a multimeric complex.</text>
</comment>
<comment type="caution">
    <text evidence="10">The sequence shown here is derived from an EMBL/GenBank/DDBJ whole genome shotgun (WGS) entry which is preliminary data.</text>
</comment>
<evidence type="ECO:0000313" key="10">
    <source>
        <dbReference type="EMBL" id="RJF82301.1"/>
    </source>
</evidence>
<protein>
    <recommendedName>
        <fullName evidence="6">Protein HflK</fullName>
    </recommendedName>
</protein>
<evidence type="ECO:0000313" key="11">
    <source>
        <dbReference type="Proteomes" id="UP000283458"/>
    </source>
</evidence>
<keyword evidence="11" id="KW-1185">Reference proteome</keyword>
<organism evidence="10 11">
    <name type="scientific">Azospirillum cavernae</name>
    <dbReference type="NCBI Taxonomy" id="2320860"/>
    <lineage>
        <taxon>Bacteria</taxon>
        <taxon>Pseudomonadati</taxon>
        <taxon>Pseudomonadota</taxon>
        <taxon>Alphaproteobacteria</taxon>
        <taxon>Rhodospirillales</taxon>
        <taxon>Azospirillaceae</taxon>
        <taxon>Azospirillum</taxon>
    </lineage>
</organism>
<feature type="compositionally biased region" description="Gly residues" evidence="8">
    <location>
        <begin position="43"/>
        <end position="53"/>
    </location>
</feature>
<keyword evidence="4 6" id="KW-1133">Transmembrane helix</keyword>
<keyword evidence="5 6" id="KW-0472">Membrane</keyword>
<feature type="region of interest" description="Disordered" evidence="8">
    <location>
        <begin position="379"/>
        <end position="413"/>
    </location>
</feature>
<evidence type="ECO:0000259" key="9">
    <source>
        <dbReference type="SMART" id="SM00244"/>
    </source>
</evidence>
<sequence>MPWNNQSGGGQGGGGQGGGGGGGGPWGAPPGNNGPNTPWGRPSSGGGGGGGGGPQPPDLEDLMRRGQERLRRVMPGGLGTGRGVGIGVGILALIWLASGIYRVEADEQGVVMRFGQWVRTEQPGLSYRLPSPIESVLLPKVTRVNRIEIGYRSTGDGRRADRDVPDESLMLTGDENIIDIDFTVFWVIKDAGNFLFKIREPEVTVKKAAESAMREVIGRTELQPALTEARQQIENSTRKLLQAMLDEYQSGIEITQVQLQKSDPPAPVIDAFNDVQRARADRERSRNEAETYRNDIIPRARGEVERLVQEASAYREQVVSLAQGDAERFRKVYEAYALAKDVTAKRMYLETMEEILRGRNKIIVDGAAQGVIPYLPLNQLSPQVAPTPRPVAPPANTPSNSAGPQTQPQPTNR</sequence>
<feature type="compositionally biased region" description="Pro residues" evidence="8">
    <location>
        <begin position="385"/>
        <end position="396"/>
    </location>
</feature>
<dbReference type="EMBL" id="QYUL01000002">
    <property type="protein sequence ID" value="RJF82301.1"/>
    <property type="molecule type" value="Genomic_DNA"/>
</dbReference>
<dbReference type="NCBIfam" id="TIGR01933">
    <property type="entry name" value="hflK"/>
    <property type="match status" value="1"/>
</dbReference>
<dbReference type="GO" id="GO:0016020">
    <property type="term" value="C:membrane"/>
    <property type="evidence" value="ECO:0007669"/>
    <property type="project" value="UniProtKB-SubCell"/>
</dbReference>
<dbReference type="PANTHER" id="PTHR43327:SF2">
    <property type="entry name" value="MODULATOR OF FTSH PROTEASE HFLK"/>
    <property type="match status" value="1"/>
</dbReference>
<feature type="domain" description="Band 7" evidence="9">
    <location>
        <begin position="98"/>
        <end position="276"/>
    </location>
</feature>
<dbReference type="SUPFAM" id="SSF117892">
    <property type="entry name" value="Band 7/SPFH domain"/>
    <property type="match status" value="1"/>
</dbReference>
<dbReference type="Pfam" id="PF01145">
    <property type="entry name" value="Band_7"/>
    <property type="match status" value="1"/>
</dbReference>
<feature type="region of interest" description="Disordered" evidence="8">
    <location>
        <begin position="1"/>
        <end position="61"/>
    </location>
</feature>
<dbReference type="AlphaFoldDB" id="A0A418VYS3"/>
<name>A0A418VYS3_9PROT</name>
<keyword evidence="7" id="KW-0175">Coiled coil</keyword>
<evidence type="ECO:0000256" key="4">
    <source>
        <dbReference type="ARBA" id="ARBA00022989"/>
    </source>
</evidence>
<accession>A0A418VYS3</accession>
<dbReference type="InterPro" id="IPR010201">
    <property type="entry name" value="HflK"/>
</dbReference>